<dbReference type="SUPFAM" id="SSF55729">
    <property type="entry name" value="Acyl-CoA N-acyltransferases (Nat)"/>
    <property type="match status" value="1"/>
</dbReference>
<proteinExistence type="predicted"/>
<dbReference type="RefSeq" id="WP_285629705.1">
    <property type="nucleotide sequence ID" value="NZ_BSTJ01000010.1"/>
</dbReference>
<reference evidence="2" key="1">
    <citation type="submission" date="2023-03" db="EMBL/GenBank/DDBJ databases">
        <title>Actinoallomurus iriomotensis NBRC 103681.</title>
        <authorList>
            <person name="Ichikawa N."/>
            <person name="Sato H."/>
            <person name="Tonouchi N."/>
        </authorList>
    </citation>
    <scope>NUCLEOTIDE SEQUENCE</scope>
    <source>
        <strain evidence="2">NBRC 103681</strain>
    </source>
</reference>
<dbReference type="EMBL" id="BSTJ01000010">
    <property type="protein sequence ID" value="GLY78873.1"/>
    <property type="molecule type" value="Genomic_DNA"/>
</dbReference>
<organism evidence="2 3">
    <name type="scientific">Actinoallomurus iriomotensis</name>
    <dbReference type="NCBI Taxonomy" id="478107"/>
    <lineage>
        <taxon>Bacteria</taxon>
        <taxon>Bacillati</taxon>
        <taxon>Actinomycetota</taxon>
        <taxon>Actinomycetes</taxon>
        <taxon>Streptosporangiales</taxon>
        <taxon>Thermomonosporaceae</taxon>
        <taxon>Actinoallomurus</taxon>
    </lineage>
</organism>
<sequence>MPALKFRRYDAAGARSVRELVADIHRDAYGEGVGFSSDGEFMRRYDAYTARDGFDLLFSEMNGATVGQAWGWPLDENAMNGWWAGLLDEPEPDFTREDGRRTFALSEIMVRRAAAGQGIAHALHDELLGARTEERATLLVRPANTRAYQAYLRWGWKKTARLRPAWPDAPTFDVLILPLPINR</sequence>
<protein>
    <recommendedName>
        <fullName evidence="1">N-acetyltransferase domain-containing protein</fullName>
    </recommendedName>
</protein>
<accession>A0A9W6RNG5</accession>
<feature type="domain" description="N-acetyltransferase" evidence="1">
    <location>
        <begin position="4"/>
        <end position="180"/>
    </location>
</feature>
<gene>
    <name evidence="2" type="ORF">Airi01_071400</name>
</gene>
<evidence type="ECO:0000313" key="2">
    <source>
        <dbReference type="EMBL" id="GLY78873.1"/>
    </source>
</evidence>
<dbReference type="AlphaFoldDB" id="A0A9W6RNG5"/>
<dbReference type="PROSITE" id="PS51186">
    <property type="entry name" value="GNAT"/>
    <property type="match status" value="1"/>
</dbReference>
<evidence type="ECO:0000259" key="1">
    <source>
        <dbReference type="PROSITE" id="PS51186"/>
    </source>
</evidence>
<dbReference type="GO" id="GO:0016747">
    <property type="term" value="F:acyltransferase activity, transferring groups other than amino-acyl groups"/>
    <property type="evidence" value="ECO:0007669"/>
    <property type="project" value="InterPro"/>
</dbReference>
<name>A0A9W6RNG5_9ACTN</name>
<dbReference type="Proteomes" id="UP001165135">
    <property type="component" value="Unassembled WGS sequence"/>
</dbReference>
<evidence type="ECO:0000313" key="3">
    <source>
        <dbReference type="Proteomes" id="UP001165135"/>
    </source>
</evidence>
<dbReference type="Pfam" id="PF00583">
    <property type="entry name" value="Acetyltransf_1"/>
    <property type="match status" value="1"/>
</dbReference>
<dbReference type="InterPro" id="IPR016181">
    <property type="entry name" value="Acyl_CoA_acyltransferase"/>
</dbReference>
<comment type="caution">
    <text evidence="2">The sequence shown here is derived from an EMBL/GenBank/DDBJ whole genome shotgun (WGS) entry which is preliminary data.</text>
</comment>
<dbReference type="InterPro" id="IPR000182">
    <property type="entry name" value="GNAT_dom"/>
</dbReference>
<dbReference type="Gene3D" id="3.40.630.30">
    <property type="match status" value="1"/>
</dbReference>